<evidence type="ECO:0000313" key="3">
    <source>
        <dbReference type="Proteomes" id="UP000199673"/>
    </source>
</evidence>
<evidence type="ECO:0000256" key="1">
    <source>
        <dbReference type="SAM" id="Phobius"/>
    </source>
</evidence>
<reference evidence="3" key="1">
    <citation type="submission" date="2016-10" db="EMBL/GenBank/DDBJ databases">
        <authorList>
            <person name="Varghese N."/>
            <person name="Submissions S."/>
        </authorList>
    </citation>
    <scope>NUCLEOTIDE SEQUENCE [LARGE SCALE GENOMIC DNA]</scope>
    <source>
        <strain evidence="3">DSM 23445</strain>
    </source>
</reference>
<keyword evidence="1" id="KW-0812">Transmembrane</keyword>
<sequence>MAFTLLGKNQPRQIKTGIWASLVSAVMLIGIGIFWLAHPAAAEGSFSIIADSEAAIRFSKITAIFKAIGDFLPPIFVLLAISFRQFRLAGYFHVVTLFLVIAVDMFVWGSFVPNASTTDVLQHIPFAIPILIAAYCFLKPTPKTT</sequence>
<feature type="transmembrane region" description="Helical" evidence="1">
    <location>
        <begin position="58"/>
        <end position="81"/>
    </location>
</feature>
<keyword evidence="1" id="KW-1133">Transmembrane helix</keyword>
<feature type="transmembrane region" description="Helical" evidence="1">
    <location>
        <begin position="88"/>
        <end position="108"/>
    </location>
</feature>
<feature type="transmembrane region" description="Helical" evidence="1">
    <location>
        <begin position="18"/>
        <end position="38"/>
    </location>
</feature>
<dbReference type="EMBL" id="FPBF01000003">
    <property type="protein sequence ID" value="SFT85782.1"/>
    <property type="molecule type" value="Genomic_DNA"/>
</dbReference>
<feature type="transmembrane region" description="Helical" evidence="1">
    <location>
        <begin position="120"/>
        <end position="138"/>
    </location>
</feature>
<evidence type="ECO:0000313" key="2">
    <source>
        <dbReference type="EMBL" id="SFT85782.1"/>
    </source>
</evidence>
<dbReference type="Proteomes" id="UP000199673">
    <property type="component" value="Unassembled WGS sequence"/>
</dbReference>
<dbReference type="AlphaFoldDB" id="A0A1I7BF89"/>
<name>A0A1I7BF89_9BACT</name>
<keyword evidence="3" id="KW-1185">Reference proteome</keyword>
<dbReference type="RefSeq" id="WP_091693102.1">
    <property type="nucleotide sequence ID" value="NZ_FPBF01000003.1"/>
</dbReference>
<protein>
    <recommendedName>
        <fullName evidence="4">DoxX-like family protein</fullName>
    </recommendedName>
</protein>
<evidence type="ECO:0008006" key="4">
    <source>
        <dbReference type="Google" id="ProtNLM"/>
    </source>
</evidence>
<gene>
    <name evidence="2" type="ORF">SAMN04489724_2365</name>
</gene>
<keyword evidence="1" id="KW-0472">Membrane</keyword>
<organism evidence="2 3">
    <name type="scientific">Algoriphagus locisalis</name>
    <dbReference type="NCBI Taxonomy" id="305507"/>
    <lineage>
        <taxon>Bacteria</taxon>
        <taxon>Pseudomonadati</taxon>
        <taxon>Bacteroidota</taxon>
        <taxon>Cytophagia</taxon>
        <taxon>Cytophagales</taxon>
        <taxon>Cyclobacteriaceae</taxon>
        <taxon>Algoriphagus</taxon>
    </lineage>
</organism>
<proteinExistence type="predicted"/>
<accession>A0A1I7BF89</accession>
<dbReference type="STRING" id="305507.SAMN04489724_2365"/>